<comment type="subcellular location">
    <subcellularLocation>
        <location evidence="1">Nucleus</location>
        <location evidence="1">Nucleolus</location>
    </subcellularLocation>
</comment>
<feature type="region of interest" description="Disordered" evidence="2">
    <location>
        <begin position="1"/>
        <end position="73"/>
    </location>
</feature>
<sequence>MTAELKRKRAEGSSSRKHRKLSPTNLNDDISAQEENVEENDNDMDHNEDEEWGGVHHEGQDRGNPGEKPSKPTGEEIRAIKDASDLFRSNTFKLQIDALLPNVQPKSKRKPPLERFLLSLHTFLSNLPDLPPKHPLEAARTLLRKGVSVPYPTPLPTEETQWKVAFGSPSDITLIGSWANKTSVKGQGGSKYGVDLAVEMPSNLFQEKDYLNGRFFHKKAFYLATIAAAIASPKSGLNNQELMSLRLISLD</sequence>
<dbReference type="EMBL" id="BDGU01000264">
    <property type="protein sequence ID" value="GAW05664.1"/>
    <property type="molecule type" value="Genomic_DNA"/>
</dbReference>
<dbReference type="GO" id="GO:0003723">
    <property type="term" value="F:RNA binding"/>
    <property type="evidence" value="ECO:0007669"/>
    <property type="project" value="UniProtKB-KW"/>
</dbReference>
<feature type="compositionally biased region" description="Basic and acidic residues" evidence="2">
    <location>
        <begin position="53"/>
        <end position="73"/>
    </location>
</feature>
<evidence type="ECO:0000256" key="1">
    <source>
        <dbReference type="RuleBase" id="RU364032"/>
    </source>
</evidence>
<dbReference type="GO" id="GO:0006364">
    <property type="term" value="P:rRNA processing"/>
    <property type="evidence" value="ECO:0007669"/>
    <property type="project" value="UniProtKB-KW"/>
</dbReference>
<proteinExistence type="inferred from homology"/>
<organism evidence="4 5">
    <name type="scientific">Lentinula edodes</name>
    <name type="common">Shiitake mushroom</name>
    <name type="synonym">Lentinus edodes</name>
    <dbReference type="NCBI Taxonomy" id="5353"/>
    <lineage>
        <taxon>Eukaryota</taxon>
        <taxon>Fungi</taxon>
        <taxon>Dikarya</taxon>
        <taxon>Basidiomycota</taxon>
        <taxon>Agaricomycotina</taxon>
        <taxon>Agaricomycetes</taxon>
        <taxon>Agaricomycetidae</taxon>
        <taxon>Agaricales</taxon>
        <taxon>Marasmiineae</taxon>
        <taxon>Omphalotaceae</taxon>
        <taxon>Lentinula</taxon>
    </lineage>
</organism>
<comment type="similarity">
    <text evidence="1">Belongs to the NRAP family.</text>
</comment>
<dbReference type="GO" id="GO:0032545">
    <property type="term" value="C:CURI complex"/>
    <property type="evidence" value="ECO:0007669"/>
    <property type="project" value="TreeGrafter"/>
</dbReference>
<dbReference type="STRING" id="5353.A0A1Q3EET9"/>
<dbReference type="GO" id="GO:0006409">
    <property type="term" value="P:tRNA export from nucleus"/>
    <property type="evidence" value="ECO:0007669"/>
    <property type="project" value="TreeGrafter"/>
</dbReference>
<reference evidence="4 5" key="1">
    <citation type="submission" date="2016-08" db="EMBL/GenBank/DDBJ databases">
        <authorList>
            <consortium name="Lentinula edodes genome sequencing consortium"/>
            <person name="Sakamoto Y."/>
            <person name="Nakade K."/>
            <person name="Sato S."/>
            <person name="Yoshida Y."/>
            <person name="Miyazaki K."/>
            <person name="Natsume S."/>
            <person name="Konno N."/>
        </authorList>
    </citation>
    <scope>NUCLEOTIDE SEQUENCE [LARGE SCALE GENOMIC DNA]</scope>
    <source>
        <strain evidence="4 5">NBRC 111202</strain>
    </source>
</reference>
<keyword evidence="1" id="KW-0690">Ribosome biogenesis</keyword>
<keyword evidence="5" id="KW-1185">Reference proteome</keyword>
<keyword evidence="1" id="KW-0687">Ribonucleoprotein</keyword>
<dbReference type="GO" id="GO:0034456">
    <property type="term" value="C:UTP-C complex"/>
    <property type="evidence" value="ECO:0007669"/>
    <property type="project" value="TreeGrafter"/>
</dbReference>
<dbReference type="GO" id="GO:0032040">
    <property type="term" value="C:small-subunit processome"/>
    <property type="evidence" value="ECO:0007669"/>
    <property type="project" value="TreeGrafter"/>
</dbReference>
<evidence type="ECO:0000256" key="2">
    <source>
        <dbReference type="SAM" id="MobiDB-lite"/>
    </source>
</evidence>
<dbReference type="InterPro" id="IPR035082">
    <property type="entry name" value="Nrap_D1"/>
</dbReference>
<keyword evidence="1" id="KW-0698">rRNA processing</keyword>
<dbReference type="Proteomes" id="UP000188533">
    <property type="component" value="Unassembled WGS sequence"/>
</dbReference>
<feature type="compositionally biased region" description="Acidic residues" evidence="2">
    <location>
        <begin position="31"/>
        <end position="52"/>
    </location>
</feature>
<dbReference type="AlphaFoldDB" id="A0A1Q3EET9"/>
<dbReference type="Pfam" id="PF03813">
    <property type="entry name" value="Nrap"/>
    <property type="match status" value="1"/>
</dbReference>
<dbReference type="InterPro" id="IPR005554">
    <property type="entry name" value="NOL6/Upt22"/>
</dbReference>
<accession>A0A1Q3EET9</accession>
<evidence type="ECO:0000313" key="5">
    <source>
        <dbReference type="Proteomes" id="UP000188533"/>
    </source>
</evidence>
<comment type="caution">
    <text evidence="4">The sequence shown here is derived from an EMBL/GenBank/DDBJ whole genome shotgun (WGS) entry which is preliminary data.</text>
</comment>
<evidence type="ECO:0000259" key="3">
    <source>
        <dbReference type="Pfam" id="PF03813"/>
    </source>
</evidence>
<name>A0A1Q3EET9_LENED</name>
<evidence type="ECO:0000313" key="4">
    <source>
        <dbReference type="EMBL" id="GAW05664.1"/>
    </source>
</evidence>
<protein>
    <recommendedName>
        <fullName evidence="1">U3 small nucleolar RNA-associated protein 22</fullName>
    </recommendedName>
</protein>
<keyword evidence="1" id="KW-0539">Nucleus</keyword>
<dbReference type="PANTHER" id="PTHR17972">
    <property type="entry name" value="NUCLEOLAR RNA-ASSOCIATED PROTEIN"/>
    <property type="match status" value="1"/>
</dbReference>
<gene>
    <name evidence="4" type="ORF">LENED_007536</name>
</gene>
<dbReference type="Gene3D" id="1.10.1410.10">
    <property type="match status" value="1"/>
</dbReference>
<feature type="domain" description="Nrap protein" evidence="3">
    <location>
        <begin position="194"/>
        <end position="234"/>
    </location>
</feature>
<keyword evidence="1" id="KW-0694">RNA-binding</keyword>
<dbReference type="PANTHER" id="PTHR17972:SF0">
    <property type="entry name" value="NUCLEOLAR PROTEIN 6"/>
    <property type="match status" value="1"/>
</dbReference>
<reference evidence="4 5" key="2">
    <citation type="submission" date="2017-02" db="EMBL/GenBank/DDBJ databases">
        <title>A genome survey and senescence transcriptome analysis in Lentinula edodes.</title>
        <authorList>
            <person name="Sakamoto Y."/>
            <person name="Nakade K."/>
            <person name="Sato S."/>
            <person name="Yoshida Y."/>
            <person name="Miyazaki K."/>
            <person name="Natsume S."/>
            <person name="Konno N."/>
        </authorList>
    </citation>
    <scope>NUCLEOTIDE SEQUENCE [LARGE SCALE GENOMIC DNA]</scope>
    <source>
        <strain evidence="4 5">NBRC 111202</strain>
    </source>
</reference>